<feature type="transmembrane region" description="Helical" evidence="1">
    <location>
        <begin position="18"/>
        <end position="36"/>
    </location>
</feature>
<feature type="transmembrane region" description="Helical" evidence="1">
    <location>
        <begin position="127"/>
        <end position="146"/>
    </location>
</feature>
<keyword evidence="3" id="KW-1185">Reference proteome</keyword>
<keyword evidence="1" id="KW-1133">Transmembrane helix</keyword>
<organism evidence="2 3">
    <name type="scientific">Parablautia muri</name>
    <dbReference type="NCBI Taxonomy" id="2320879"/>
    <lineage>
        <taxon>Bacteria</taxon>
        <taxon>Bacillati</taxon>
        <taxon>Bacillota</taxon>
        <taxon>Clostridia</taxon>
        <taxon>Lachnospirales</taxon>
        <taxon>Lachnospiraceae</taxon>
        <taxon>Parablautia</taxon>
    </lineage>
</organism>
<gene>
    <name evidence="2" type="ORF">D5281_24580</name>
</gene>
<evidence type="ECO:0000313" key="3">
    <source>
        <dbReference type="Proteomes" id="UP001154420"/>
    </source>
</evidence>
<dbReference type="Proteomes" id="UP001154420">
    <property type="component" value="Unassembled WGS sequence"/>
</dbReference>
<reference evidence="2" key="1">
    <citation type="submission" date="2018-09" db="EMBL/GenBank/DDBJ databases">
        <title>Murine metabolic-syndrome-specific gut microbial biobank.</title>
        <authorList>
            <person name="Liu C."/>
        </authorList>
    </citation>
    <scope>NUCLEOTIDE SEQUENCE</scope>
    <source>
        <strain evidence="2">D42-62</strain>
    </source>
</reference>
<name>A0A9X5BKV8_9FIRM</name>
<evidence type="ECO:0000313" key="2">
    <source>
        <dbReference type="EMBL" id="NBJ95594.1"/>
    </source>
</evidence>
<protein>
    <submittedName>
        <fullName evidence="2">Uncharacterized protein</fullName>
    </submittedName>
</protein>
<accession>A0A9X5BKV8</accession>
<dbReference type="Pfam" id="PF19540">
    <property type="entry name" value="DUF6064"/>
    <property type="match status" value="1"/>
</dbReference>
<dbReference type="OrthoDB" id="1935798at2"/>
<feature type="transmembrane region" description="Helical" evidence="1">
    <location>
        <begin position="71"/>
        <end position="89"/>
    </location>
</feature>
<sequence length="200" mass="22809">MDAQVFWDVIGNYNRQTWIIQIALLIFLLIAVALSYTKKIKWAAKFSLGIINLFIGIGFFAWYGTEPIQKFFAFPLYITCGVLFLYESLHNKDDILKTPTAFQMFLLVLYLAYPFVSILLGNSFPQMVTYIMPCPVISISMTVYAGYKRKNKLLLALLTIWGLTGIKSVIFNAYEDIILLICGLYGIVLLANEIRQSSKK</sequence>
<feature type="transmembrane region" description="Helical" evidence="1">
    <location>
        <begin position="48"/>
        <end position="65"/>
    </location>
</feature>
<feature type="transmembrane region" description="Helical" evidence="1">
    <location>
        <begin position="101"/>
        <end position="121"/>
    </location>
</feature>
<dbReference type="InterPro" id="IPR045708">
    <property type="entry name" value="DUF6064"/>
</dbReference>
<keyword evidence="1" id="KW-0472">Membrane</keyword>
<feature type="transmembrane region" description="Helical" evidence="1">
    <location>
        <begin position="153"/>
        <end position="171"/>
    </location>
</feature>
<dbReference type="EMBL" id="QZDT01000123">
    <property type="protein sequence ID" value="NBJ95594.1"/>
    <property type="molecule type" value="Genomic_DNA"/>
</dbReference>
<feature type="transmembrane region" description="Helical" evidence="1">
    <location>
        <begin position="177"/>
        <end position="194"/>
    </location>
</feature>
<evidence type="ECO:0000256" key="1">
    <source>
        <dbReference type="SAM" id="Phobius"/>
    </source>
</evidence>
<keyword evidence="1" id="KW-0812">Transmembrane</keyword>
<comment type="caution">
    <text evidence="2">The sequence shown here is derived from an EMBL/GenBank/DDBJ whole genome shotgun (WGS) entry which is preliminary data.</text>
</comment>
<proteinExistence type="predicted"/>
<dbReference type="AlphaFoldDB" id="A0A9X5BKV8"/>